<protein>
    <submittedName>
        <fullName evidence="2">Uncharacterized protein</fullName>
    </submittedName>
</protein>
<evidence type="ECO:0000256" key="1">
    <source>
        <dbReference type="SAM" id="MobiDB-lite"/>
    </source>
</evidence>
<name>A0ABU2HI57_9GAMM</name>
<gene>
    <name evidence="2" type="ORF">RKA07_11730</name>
</gene>
<dbReference type="Proteomes" id="UP001267407">
    <property type="component" value="Unassembled WGS sequence"/>
</dbReference>
<feature type="region of interest" description="Disordered" evidence="1">
    <location>
        <begin position="12"/>
        <end position="35"/>
    </location>
</feature>
<evidence type="ECO:0000313" key="2">
    <source>
        <dbReference type="EMBL" id="MDS1310759.1"/>
    </source>
</evidence>
<accession>A0ABU2HI57</accession>
<comment type="caution">
    <text evidence="2">The sequence shown here is derived from an EMBL/GenBank/DDBJ whole genome shotgun (WGS) entry which is preliminary data.</text>
</comment>
<dbReference type="EMBL" id="JAVMBO010000016">
    <property type="protein sequence ID" value="MDS1310759.1"/>
    <property type="molecule type" value="Genomic_DNA"/>
</dbReference>
<evidence type="ECO:0000313" key="3">
    <source>
        <dbReference type="Proteomes" id="UP001267407"/>
    </source>
</evidence>
<organism evidence="2 3">
    <name type="scientific">Marinobacter xiaoshiensis</name>
    <dbReference type="NCBI Taxonomy" id="3073652"/>
    <lineage>
        <taxon>Bacteria</taxon>
        <taxon>Pseudomonadati</taxon>
        <taxon>Pseudomonadota</taxon>
        <taxon>Gammaproteobacteria</taxon>
        <taxon>Pseudomonadales</taxon>
        <taxon>Marinobacteraceae</taxon>
        <taxon>Marinobacter</taxon>
    </lineage>
</organism>
<reference evidence="2" key="1">
    <citation type="submission" date="2023-09" db="EMBL/GenBank/DDBJ databases">
        <title>Marinobacter sediminicola sp. nov. and Marinobacter maritimum sp. nov., isolated from marine sediment.</title>
        <authorList>
            <person name="An J."/>
        </authorList>
    </citation>
    <scope>NUCLEOTIDE SEQUENCE</scope>
    <source>
        <strain evidence="2">F60267</strain>
    </source>
</reference>
<proteinExistence type="predicted"/>
<dbReference type="RefSeq" id="WP_200371843.1">
    <property type="nucleotide sequence ID" value="NZ_JAVMBO010000016.1"/>
</dbReference>
<keyword evidence="3" id="KW-1185">Reference proteome</keyword>
<sequence>MPLLIDEVIAEVAKTPTPDNQAQVAPRDSGSDQSNMFAQLEILRERQQRLEVD</sequence>